<feature type="chain" id="PRO_5044809777" evidence="2">
    <location>
        <begin position="27"/>
        <end position="215"/>
    </location>
</feature>
<evidence type="ECO:0000256" key="2">
    <source>
        <dbReference type="SAM" id="SignalP"/>
    </source>
</evidence>
<feature type="compositionally biased region" description="Low complexity" evidence="1">
    <location>
        <begin position="158"/>
        <end position="168"/>
    </location>
</feature>
<feature type="signal peptide" evidence="2">
    <location>
        <begin position="1"/>
        <end position="26"/>
    </location>
</feature>
<name>A0ABD1YSH8_9MARC</name>
<proteinExistence type="predicted"/>
<evidence type="ECO:0000256" key="1">
    <source>
        <dbReference type="SAM" id="MobiDB-lite"/>
    </source>
</evidence>
<evidence type="ECO:0000313" key="4">
    <source>
        <dbReference type="Proteomes" id="UP001605036"/>
    </source>
</evidence>
<comment type="caution">
    <text evidence="3">The sequence shown here is derived from an EMBL/GenBank/DDBJ whole genome shotgun (WGS) entry which is preliminary data.</text>
</comment>
<sequence>MARLSRFLLLLTVMLAAAAIVNVVSADGWIPSFGQKANPDKAKEGTEQAIDKTKSWTKWAGDYVPYFSGNAAKETNAKLDDSKNIAKDTAADVTEGGEEKARTAADTAREYAAKGLERMTSTKDLVHGSTMGFIQRWGSWAKDNVGKYYSSAPSASDAGGKASETASKASEKAADTATDVVKEANSNLDSAADSSKETLEKAGEEVVTKTDDKEL</sequence>
<dbReference type="Proteomes" id="UP001605036">
    <property type="component" value="Unassembled WGS sequence"/>
</dbReference>
<dbReference type="AlphaFoldDB" id="A0ABD1YSH8"/>
<organism evidence="3 4">
    <name type="scientific">Riccia fluitans</name>
    <dbReference type="NCBI Taxonomy" id="41844"/>
    <lineage>
        <taxon>Eukaryota</taxon>
        <taxon>Viridiplantae</taxon>
        <taxon>Streptophyta</taxon>
        <taxon>Embryophyta</taxon>
        <taxon>Marchantiophyta</taxon>
        <taxon>Marchantiopsida</taxon>
        <taxon>Marchantiidae</taxon>
        <taxon>Marchantiales</taxon>
        <taxon>Ricciaceae</taxon>
        <taxon>Riccia</taxon>
    </lineage>
</organism>
<dbReference type="EMBL" id="JBHFFA010000003">
    <property type="protein sequence ID" value="KAL2633546.1"/>
    <property type="molecule type" value="Genomic_DNA"/>
</dbReference>
<feature type="compositionally biased region" description="Low complexity" evidence="1">
    <location>
        <begin position="175"/>
        <end position="193"/>
    </location>
</feature>
<feature type="compositionally biased region" description="Basic and acidic residues" evidence="1">
    <location>
        <begin position="194"/>
        <end position="215"/>
    </location>
</feature>
<evidence type="ECO:0000313" key="3">
    <source>
        <dbReference type="EMBL" id="KAL2633546.1"/>
    </source>
</evidence>
<accession>A0ABD1YSH8</accession>
<protein>
    <submittedName>
        <fullName evidence="3">Uncharacterized protein</fullName>
    </submittedName>
</protein>
<gene>
    <name evidence="3" type="ORF">R1flu_005025</name>
</gene>
<keyword evidence="4" id="KW-1185">Reference proteome</keyword>
<feature type="region of interest" description="Disordered" evidence="1">
    <location>
        <begin position="151"/>
        <end position="215"/>
    </location>
</feature>
<reference evidence="3 4" key="1">
    <citation type="submission" date="2024-09" db="EMBL/GenBank/DDBJ databases">
        <title>Chromosome-scale assembly of Riccia fluitans.</title>
        <authorList>
            <person name="Paukszto L."/>
            <person name="Sawicki J."/>
            <person name="Karawczyk K."/>
            <person name="Piernik-Szablinska J."/>
            <person name="Szczecinska M."/>
            <person name="Mazdziarz M."/>
        </authorList>
    </citation>
    <scope>NUCLEOTIDE SEQUENCE [LARGE SCALE GENOMIC DNA]</scope>
    <source>
        <strain evidence="3">Rf_01</strain>
        <tissue evidence="3">Aerial parts of the thallus</tissue>
    </source>
</reference>
<keyword evidence="2" id="KW-0732">Signal</keyword>